<dbReference type="Pfam" id="PF00528">
    <property type="entry name" value="BPD_transp_1"/>
    <property type="match status" value="1"/>
</dbReference>
<sequence length="316" mass="35395">MLVFVTLDRLGGTYVEQVIARQRGTDFSSVAIRLFGYCFIGLFAIFCLVPFLLVLGTSFTAEKSITLHGYNLWPKEFSTFAYKIVFENPGVIIGSYGVTLGITLIGTTIGLFIVAMTGYSLQRPDFPYRNRISFFIYFTTLFQGGVVPFYLIMTQWLHLKDNYLAVLLPGLMSPFLIIMMKSFVRSIPHAITESAKMDGAGDFKIFTKLILPMTTPALATIGLFIALGYWNEWYNAMLFLSPDLKYRPLQLFLYNVVTSADFIKNSSVSSNVQPRDMPLESMKMATAVVATGPVILFYPMVQKYFIQGITVGAVKG</sequence>
<evidence type="ECO:0000256" key="7">
    <source>
        <dbReference type="RuleBase" id="RU363032"/>
    </source>
</evidence>
<dbReference type="InterPro" id="IPR035906">
    <property type="entry name" value="MetI-like_sf"/>
</dbReference>
<dbReference type="EMBL" id="WHOA01000220">
    <property type="protein sequence ID" value="NOU75663.1"/>
    <property type="molecule type" value="Genomic_DNA"/>
</dbReference>
<keyword evidence="4 7" id="KW-0812">Transmembrane</keyword>
<evidence type="ECO:0000256" key="2">
    <source>
        <dbReference type="ARBA" id="ARBA00022448"/>
    </source>
</evidence>
<feature type="transmembrane region" description="Helical" evidence="7">
    <location>
        <begin position="205"/>
        <end position="230"/>
    </location>
</feature>
<evidence type="ECO:0000259" key="8">
    <source>
        <dbReference type="PROSITE" id="PS50928"/>
    </source>
</evidence>
<feature type="transmembrane region" description="Helical" evidence="7">
    <location>
        <begin position="163"/>
        <end position="184"/>
    </location>
</feature>
<feature type="domain" description="ABC transmembrane type-1" evidence="8">
    <location>
        <begin position="96"/>
        <end position="301"/>
    </location>
</feature>
<evidence type="ECO:0000256" key="1">
    <source>
        <dbReference type="ARBA" id="ARBA00004651"/>
    </source>
</evidence>
<protein>
    <submittedName>
        <fullName evidence="9">ABC transporter permease subunit</fullName>
    </submittedName>
</protein>
<feature type="transmembrane region" description="Helical" evidence="7">
    <location>
        <begin position="30"/>
        <end position="53"/>
    </location>
</feature>
<comment type="caution">
    <text evidence="9">The sequence shown here is derived from an EMBL/GenBank/DDBJ whole genome shotgun (WGS) entry which is preliminary data.</text>
</comment>
<evidence type="ECO:0000256" key="5">
    <source>
        <dbReference type="ARBA" id="ARBA00022989"/>
    </source>
</evidence>
<dbReference type="SUPFAM" id="SSF161098">
    <property type="entry name" value="MetI-like"/>
    <property type="match status" value="1"/>
</dbReference>
<name>A0ABX1Y4A6_9BACL</name>
<dbReference type="PANTHER" id="PTHR43744">
    <property type="entry name" value="ABC TRANSPORTER PERMEASE PROTEIN MG189-RELATED-RELATED"/>
    <property type="match status" value="1"/>
</dbReference>
<feature type="transmembrane region" description="Helical" evidence="7">
    <location>
        <begin position="134"/>
        <end position="157"/>
    </location>
</feature>
<feature type="transmembrane region" description="Helical" evidence="7">
    <location>
        <begin position="91"/>
        <end position="114"/>
    </location>
</feature>
<organism evidence="9 10">
    <name type="scientific">Paenibacillus phytorum</name>
    <dbReference type="NCBI Taxonomy" id="2654977"/>
    <lineage>
        <taxon>Bacteria</taxon>
        <taxon>Bacillati</taxon>
        <taxon>Bacillota</taxon>
        <taxon>Bacilli</taxon>
        <taxon>Bacillales</taxon>
        <taxon>Paenibacillaceae</taxon>
        <taxon>Paenibacillus</taxon>
    </lineage>
</organism>
<evidence type="ECO:0000256" key="3">
    <source>
        <dbReference type="ARBA" id="ARBA00022475"/>
    </source>
</evidence>
<comment type="similarity">
    <text evidence="7">Belongs to the binding-protein-dependent transport system permease family.</text>
</comment>
<keyword evidence="3" id="KW-1003">Cell membrane</keyword>
<evidence type="ECO:0000313" key="9">
    <source>
        <dbReference type="EMBL" id="NOU75663.1"/>
    </source>
</evidence>
<reference evidence="9 10" key="1">
    <citation type="submission" date="2019-10" db="EMBL/GenBank/DDBJ databases">
        <title>Description of Paenibacillus terrestris sp. nov.</title>
        <authorList>
            <person name="Carlier A."/>
            <person name="Qi S."/>
        </authorList>
    </citation>
    <scope>NUCLEOTIDE SEQUENCE [LARGE SCALE GENOMIC DNA]</scope>
    <source>
        <strain evidence="9 10">LMG 31458</strain>
    </source>
</reference>
<dbReference type="PANTHER" id="PTHR43744:SF9">
    <property type="entry name" value="POLYGALACTURONAN_RHAMNOGALACTURONAN TRANSPORT SYSTEM PERMEASE PROTEIN YTCP"/>
    <property type="match status" value="1"/>
</dbReference>
<accession>A0ABX1Y4A6</accession>
<keyword evidence="2 7" id="KW-0813">Transport</keyword>
<dbReference type="PROSITE" id="PS50928">
    <property type="entry name" value="ABC_TM1"/>
    <property type="match status" value="1"/>
</dbReference>
<keyword evidence="6 7" id="KW-0472">Membrane</keyword>
<evidence type="ECO:0000256" key="6">
    <source>
        <dbReference type="ARBA" id="ARBA00023136"/>
    </source>
</evidence>
<gene>
    <name evidence="9" type="ORF">GC098_30545</name>
</gene>
<dbReference type="Gene3D" id="1.10.3720.10">
    <property type="entry name" value="MetI-like"/>
    <property type="match status" value="1"/>
</dbReference>
<dbReference type="InterPro" id="IPR000515">
    <property type="entry name" value="MetI-like"/>
</dbReference>
<proteinExistence type="inferred from homology"/>
<evidence type="ECO:0000256" key="4">
    <source>
        <dbReference type="ARBA" id="ARBA00022692"/>
    </source>
</evidence>
<comment type="subcellular location">
    <subcellularLocation>
        <location evidence="1 7">Cell membrane</location>
        <topology evidence="1 7">Multi-pass membrane protein</topology>
    </subcellularLocation>
</comment>
<feature type="transmembrane region" description="Helical" evidence="7">
    <location>
        <begin position="284"/>
        <end position="301"/>
    </location>
</feature>
<keyword evidence="5 7" id="KW-1133">Transmembrane helix</keyword>
<dbReference type="Proteomes" id="UP000616779">
    <property type="component" value="Unassembled WGS sequence"/>
</dbReference>
<dbReference type="CDD" id="cd06261">
    <property type="entry name" value="TM_PBP2"/>
    <property type="match status" value="1"/>
</dbReference>
<evidence type="ECO:0000313" key="10">
    <source>
        <dbReference type="Proteomes" id="UP000616779"/>
    </source>
</evidence>
<keyword evidence="10" id="KW-1185">Reference proteome</keyword>